<evidence type="ECO:0000313" key="2">
    <source>
        <dbReference type="Proteomes" id="UP000663144"/>
    </source>
</evidence>
<dbReference type="RefSeq" id="YP_010670439.1">
    <property type="nucleotide sequence ID" value="NC_070964.1"/>
</dbReference>
<dbReference type="Proteomes" id="UP000663144">
    <property type="component" value="Segment"/>
</dbReference>
<reference evidence="1" key="1">
    <citation type="submission" date="2020-10" db="EMBL/GenBank/DDBJ databases">
        <title>The Isolation and Genome Sequence of a Novel Cyanophage S-H38 from the Yellow Sea, China.</title>
        <authorList>
            <person name="Jiang T."/>
        </authorList>
    </citation>
    <scope>NUCLEOTIDE SEQUENCE</scope>
</reference>
<dbReference type="GeneID" id="77946644"/>
<keyword evidence="2" id="KW-1185">Reference proteome</keyword>
<evidence type="ECO:0000313" key="1">
    <source>
        <dbReference type="EMBL" id="QPB07948.1"/>
    </source>
</evidence>
<proteinExistence type="predicted"/>
<organism evidence="1 2">
    <name type="scientific">Synechococcus phage S-H38</name>
    <dbReference type="NCBI Taxonomy" id="2783673"/>
    <lineage>
        <taxon>Viruses</taxon>
        <taxon>Duplodnaviria</taxon>
        <taxon>Heunggongvirae</taxon>
        <taxon>Uroviricota</taxon>
        <taxon>Caudoviricetes</taxon>
        <taxon>Pantevenvirales</taxon>
        <taxon>Kyanoviridae</taxon>
        <taxon>Yellowseavirus</taxon>
        <taxon>Yellowseavirus thirtyeight</taxon>
    </lineage>
</organism>
<sequence>MGFVLRYVGNNSKLSYTDPCTIALSFMNIFDEIQDMPGEIYDIESVEKSTILSWQVHIKEVGQKDFFVGFYDTKEVADRVANDWNMMYECAGQDHLSAVASKVAR</sequence>
<dbReference type="KEGG" id="vg:77946644"/>
<protein>
    <submittedName>
        <fullName evidence="1">Uncharacterized protein</fullName>
    </submittedName>
</protein>
<dbReference type="EMBL" id="MW117965">
    <property type="protein sequence ID" value="QPB07948.1"/>
    <property type="molecule type" value="Genomic_DNA"/>
</dbReference>
<name>A0A873WDB4_9CAUD</name>
<accession>A0A873WDB4</accession>